<dbReference type="Pfam" id="PF00005">
    <property type="entry name" value="ABC_tran"/>
    <property type="match status" value="2"/>
</dbReference>
<dbReference type="AlphaFoldDB" id="A0A137P508"/>
<dbReference type="FunFam" id="3.40.50.300:FF:000251">
    <property type="entry name" value="ABC transporter B family member 19"/>
    <property type="match status" value="1"/>
</dbReference>
<dbReference type="SMART" id="SM00382">
    <property type="entry name" value="AAA"/>
    <property type="match status" value="2"/>
</dbReference>
<evidence type="ECO:0000256" key="7">
    <source>
        <dbReference type="ARBA" id="ARBA00023136"/>
    </source>
</evidence>
<dbReference type="GO" id="GO:0005524">
    <property type="term" value="F:ATP binding"/>
    <property type="evidence" value="ECO:0007669"/>
    <property type="project" value="UniProtKB-KW"/>
</dbReference>
<evidence type="ECO:0000313" key="12">
    <source>
        <dbReference type="EMBL" id="KXN70088.1"/>
    </source>
</evidence>
<evidence type="ECO:0000256" key="5">
    <source>
        <dbReference type="ARBA" id="ARBA00022840"/>
    </source>
</evidence>
<dbReference type="InterPro" id="IPR036640">
    <property type="entry name" value="ABC1_TM_sf"/>
</dbReference>
<dbReference type="InterPro" id="IPR011527">
    <property type="entry name" value="ABC1_TM_dom"/>
</dbReference>
<keyword evidence="5" id="KW-0067">ATP-binding</keyword>
<dbReference type="SUPFAM" id="SSF90123">
    <property type="entry name" value="ABC transporter transmembrane region"/>
    <property type="match status" value="2"/>
</dbReference>
<dbReference type="CDD" id="cd18577">
    <property type="entry name" value="ABC_6TM_Pgp_ABCB1_D1_like"/>
    <property type="match status" value="1"/>
</dbReference>
<feature type="transmembrane region" description="Helical" evidence="9">
    <location>
        <begin position="265"/>
        <end position="289"/>
    </location>
</feature>
<sequence>MGKSGTDTQKPTKIEDVPKVGVFGLFRFTTGYDHFLLAVGTISAAIAGAALPSMSLLFAGLTKLFREYQTELITEDQFQAEINEYTLFFVYLAIGVFTTNYLFLSSFNWVGSRITHKIRNNYLQGLLRQEIAFFDYLGAGEVTTRIISDVNRVQEGISEKFVLIIHDFCTFLCGFIIAFCTDWRLSLMLLTLVPFVVFVVTGMMIVGLKFSTKSLDKYSSAGTIAEECISTIRTITSFNLQNRMSKRYQTGLVEGEKWSIKSTRIFALGVGAIFFILYCGYALAFFYGARLVAWELSTPENIIQVFFAIMMGSYALSSIGPYVQSVMKAQGAAAKLYQCIDRKSKIDPIADTGLKPAVVRGEIEFRNIKFTYPSRPEVQIYENLSLTAKHGETVALVGASGSGKSTVVQLLERFYDPDGGEVLLDGVPIKDLNLRWFRRQIGLVAQEPILFNGTIGQNIKRGLVGTPLENQSEEKQQEAIVEACKMANAHDFISSLPAKYDTNVGERGFLLSGGQKQRIAIARAIVRNPPILLLDEATSALDTQSEVLVQEALDRASEGRTTIVIAHRLSTIRNAHKIVVMERGRILEQGSHDELIANPNGPYSKLVSLQELKKTSEPEYTDESDEDTYHSENDIVGKPISRSPTSQNAFDPAYSQKSIHPQDEDEEYKPYSLVMFFTKIISAYRPYALQFCLGVIGAIILGLSFPAYAVIFAKMLKVFEIRDSQEMIDGADFWALMFVVLAVIIWTTNFLQLHFLDYCDAKLTTKLRTSAFESVLKQETGWFDRSSNSTGNITSKLSTDPQDISGLGGAVLGSIIQSSFNLFGSLIVSFIFGWKLAIVATVCVPILLFSGYFEDKSLQGFQKHNAKAYSKSSEIACEATGAVRTVAALTQEDVICDYYDQIMLGPLNYGFKKAYYSTLYFAISRGIEFLIFGLVFWYGGKLVINEGYTFETVVTIFTALAYGASSASGLLAFIPNIVKARKGATSLFGLIDRLPLIDSTPESQGKKLPTGDNDRPVSGKIEVERVQFYYPTRPGIKVLRGVNFTVQPGQFIALVGPSGCGKSTIISLIERFYDVTKGTIKIDGMDIRDYHLPSLRSHVALVGQEPSLYDMTIGENIASGVRSGHAKPTQEQIEKAAQQANLHDFVMSLPNGYNTSVGSKGTQLSGGQKQRVAIARALIRNPSILLLDEATSALDAESEKVVQQALDNAREGRTTLSIAHRLSTIQKADVILVFDKGYIVERGTHKELLEKKGTYYNMVNQQNLNENH</sequence>
<feature type="compositionally biased region" description="Polar residues" evidence="8">
    <location>
        <begin position="642"/>
        <end position="659"/>
    </location>
</feature>
<evidence type="ECO:0000256" key="6">
    <source>
        <dbReference type="ARBA" id="ARBA00022989"/>
    </source>
</evidence>
<feature type="transmembrane region" description="Helical" evidence="9">
    <location>
        <begin position="35"/>
        <end position="59"/>
    </location>
</feature>
<evidence type="ECO:0000256" key="3">
    <source>
        <dbReference type="ARBA" id="ARBA00022692"/>
    </source>
</evidence>
<evidence type="ECO:0000259" key="11">
    <source>
        <dbReference type="PROSITE" id="PS50929"/>
    </source>
</evidence>
<dbReference type="STRING" id="796925.A0A137P508"/>
<dbReference type="GO" id="GO:0015421">
    <property type="term" value="F:ABC-type oligopeptide transporter activity"/>
    <property type="evidence" value="ECO:0007669"/>
    <property type="project" value="TreeGrafter"/>
</dbReference>
<evidence type="ECO:0000256" key="4">
    <source>
        <dbReference type="ARBA" id="ARBA00022741"/>
    </source>
</evidence>
<dbReference type="PROSITE" id="PS00211">
    <property type="entry name" value="ABC_TRANSPORTER_1"/>
    <property type="match status" value="2"/>
</dbReference>
<feature type="transmembrane region" description="Helical" evidence="9">
    <location>
        <begin position="301"/>
        <end position="323"/>
    </location>
</feature>
<dbReference type="GO" id="GO:0090374">
    <property type="term" value="P:oligopeptide export from mitochondrion"/>
    <property type="evidence" value="ECO:0007669"/>
    <property type="project" value="TreeGrafter"/>
</dbReference>
<feature type="transmembrane region" description="Helical" evidence="9">
    <location>
        <begin position="834"/>
        <end position="853"/>
    </location>
</feature>
<dbReference type="GO" id="GO:0016887">
    <property type="term" value="F:ATP hydrolysis activity"/>
    <property type="evidence" value="ECO:0007669"/>
    <property type="project" value="InterPro"/>
</dbReference>
<feature type="transmembrane region" description="Helical" evidence="9">
    <location>
        <begin position="687"/>
        <end position="713"/>
    </location>
</feature>
<dbReference type="InterPro" id="IPR027417">
    <property type="entry name" value="P-loop_NTPase"/>
</dbReference>
<protein>
    <submittedName>
        <fullName evidence="12">Multidrug resistance protein 1</fullName>
    </submittedName>
</protein>
<keyword evidence="3 9" id="KW-0812">Transmembrane</keyword>
<dbReference type="EMBL" id="KQ964513">
    <property type="protein sequence ID" value="KXN70088.1"/>
    <property type="molecule type" value="Genomic_DNA"/>
</dbReference>
<dbReference type="Pfam" id="PF00664">
    <property type="entry name" value="ABC_membrane"/>
    <property type="match status" value="2"/>
</dbReference>
<keyword evidence="13" id="KW-1185">Reference proteome</keyword>
<organism evidence="12 13">
    <name type="scientific">Conidiobolus coronatus (strain ATCC 28846 / CBS 209.66 / NRRL 28638)</name>
    <name type="common">Delacroixia coronata</name>
    <dbReference type="NCBI Taxonomy" id="796925"/>
    <lineage>
        <taxon>Eukaryota</taxon>
        <taxon>Fungi</taxon>
        <taxon>Fungi incertae sedis</taxon>
        <taxon>Zoopagomycota</taxon>
        <taxon>Entomophthoromycotina</taxon>
        <taxon>Entomophthoromycetes</taxon>
        <taxon>Entomophthorales</taxon>
        <taxon>Ancylistaceae</taxon>
        <taxon>Conidiobolus</taxon>
    </lineage>
</organism>
<feature type="transmembrane region" description="Helical" evidence="9">
    <location>
        <begin position="185"/>
        <end position="208"/>
    </location>
</feature>
<feature type="domain" description="ABC transmembrane type-1" evidence="11">
    <location>
        <begin position="38"/>
        <end position="328"/>
    </location>
</feature>
<evidence type="ECO:0000256" key="1">
    <source>
        <dbReference type="ARBA" id="ARBA00004141"/>
    </source>
</evidence>
<dbReference type="Gene3D" id="1.20.1560.10">
    <property type="entry name" value="ABC transporter type 1, transmembrane domain"/>
    <property type="match status" value="1"/>
</dbReference>
<evidence type="ECO:0000256" key="8">
    <source>
        <dbReference type="SAM" id="MobiDB-lite"/>
    </source>
</evidence>
<feature type="transmembrane region" description="Helical" evidence="9">
    <location>
        <begin position="88"/>
        <end position="110"/>
    </location>
</feature>
<gene>
    <name evidence="12" type="ORF">CONCODRAFT_39814</name>
</gene>
<feature type="region of interest" description="Disordered" evidence="8">
    <location>
        <begin position="614"/>
        <end position="663"/>
    </location>
</feature>
<dbReference type="CDD" id="cd03249">
    <property type="entry name" value="ABC_MTABC3_MDL1_MDL2"/>
    <property type="match status" value="2"/>
</dbReference>
<dbReference type="OrthoDB" id="6500128at2759"/>
<dbReference type="PROSITE" id="PS50929">
    <property type="entry name" value="ABC_TM1F"/>
    <property type="match status" value="2"/>
</dbReference>
<dbReference type="OMA" id="GMGSVMC"/>
<evidence type="ECO:0000313" key="13">
    <source>
        <dbReference type="Proteomes" id="UP000070444"/>
    </source>
</evidence>
<feature type="domain" description="ABC transmembrane type-1" evidence="11">
    <location>
        <begin position="693"/>
        <end position="979"/>
    </location>
</feature>
<dbReference type="InterPro" id="IPR003439">
    <property type="entry name" value="ABC_transporter-like_ATP-bd"/>
</dbReference>
<comment type="subcellular location">
    <subcellularLocation>
        <location evidence="1">Membrane</location>
        <topology evidence="1">Multi-pass membrane protein</topology>
    </subcellularLocation>
</comment>
<dbReference type="FunFam" id="3.40.50.300:FF:000916">
    <property type="entry name" value="ABC transporter B family member 9"/>
    <property type="match status" value="1"/>
</dbReference>
<feature type="transmembrane region" description="Helical" evidence="9">
    <location>
        <begin position="919"/>
        <end position="940"/>
    </location>
</feature>
<keyword evidence="7 9" id="KW-0472">Membrane</keyword>
<dbReference type="InterPro" id="IPR039421">
    <property type="entry name" value="Type_1_exporter"/>
</dbReference>
<feature type="domain" description="ABC transporter" evidence="10">
    <location>
        <begin position="363"/>
        <end position="608"/>
    </location>
</feature>
<evidence type="ECO:0000256" key="2">
    <source>
        <dbReference type="ARBA" id="ARBA00007577"/>
    </source>
</evidence>
<keyword evidence="6 9" id="KW-1133">Transmembrane helix</keyword>
<dbReference type="CDD" id="cd18578">
    <property type="entry name" value="ABC_6TM_Pgp_ABCB1_D2_like"/>
    <property type="match status" value="1"/>
</dbReference>
<dbReference type="InterPro" id="IPR017871">
    <property type="entry name" value="ABC_transporter-like_CS"/>
</dbReference>
<proteinExistence type="inferred from homology"/>
<reference evidence="12 13" key="1">
    <citation type="journal article" date="2015" name="Genome Biol. Evol.">
        <title>Phylogenomic analyses indicate that early fungi evolved digesting cell walls of algal ancestors of land plants.</title>
        <authorList>
            <person name="Chang Y."/>
            <person name="Wang S."/>
            <person name="Sekimoto S."/>
            <person name="Aerts A.L."/>
            <person name="Choi C."/>
            <person name="Clum A."/>
            <person name="LaButti K.M."/>
            <person name="Lindquist E.A."/>
            <person name="Yee Ngan C."/>
            <person name="Ohm R.A."/>
            <person name="Salamov A.A."/>
            <person name="Grigoriev I.V."/>
            <person name="Spatafora J.W."/>
            <person name="Berbee M.L."/>
        </authorList>
    </citation>
    <scope>NUCLEOTIDE SEQUENCE [LARGE SCALE GENOMIC DNA]</scope>
    <source>
        <strain evidence="12 13">NRRL 28638</strain>
    </source>
</reference>
<dbReference type="PANTHER" id="PTHR43394">
    <property type="entry name" value="ATP-DEPENDENT PERMEASE MDL1, MITOCHONDRIAL"/>
    <property type="match status" value="1"/>
</dbReference>
<dbReference type="PANTHER" id="PTHR43394:SF1">
    <property type="entry name" value="ATP-BINDING CASSETTE SUB-FAMILY B MEMBER 10, MITOCHONDRIAL"/>
    <property type="match status" value="1"/>
</dbReference>
<feature type="transmembrane region" description="Helical" evidence="9">
    <location>
        <begin position="952"/>
        <end position="974"/>
    </location>
</feature>
<dbReference type="PROSITE" id="PS50893">
    <property type="entry name" value="ABC_TRANSPORTER_2"/>
    <property type="match status" value="2"/>
</dbReference>
<feature type="transmembrane region" description="Helical" evidence="9">
    <location>
        <begin position="161"/>
        <end position="179"/>
    </location>
</feature>
<feature type="transmembrane region" description="Helical" evidence="9">
    <location>
        <begin position="733"/>
        <end position="756"/>
    </location>
</feature>
<accession>A0A137P508</accession>
<dbReference type="Gene3D" id="3.40.50.300">
    <property type="entry name" value="P-loop containing nucleotide triphosphate hydrolases"/>
    <property type="match status" value="2"/>
</dbReference>
<dbReference type="SUPFAM" id="SSF52540">
    <property type="entry name" value="P-loop containing nucleoside triphosphate hydrolases"/>
    <property type="match status" value="2"/>
</dbReference>
<name>A0A137P508_CONC2</name>
<dbReference type="InterPro" id="IPR003593">
    <property type="entry name" value="AAA+_ATPase"/>
</dbReference>
<evidence type="ECO:0000259" key="10">
    <source>
        <dbReference type="PROSITE" id="PS50893"/>
    </source>
</evidence>
<dbReference type="Proteomes" id="UP000070444">
    <property type="component" value="Unassembled WGS sequence"/>
</dbReference>
<evidence type="ECO:0000256" key="9">
    <source>
        <dbReference type="SAM" id="Phobius"/>
    </source>
</evidence>
<keyword evidence="4" id="KW-0547">Nucleotide-binding</keyword>
<dbReference type="GO" id="GO:0005743">
    <property type="term" value="C:mitochondrial inner membrane"/>
    <property type="evidence" value="ECO:0007669"/>
    <property type="project" value="TreeGrafter"/>
</dbReference>
<comment type="similarity">
    <text evidence="2">Belongs to the ABC transporter superfamily. ABCB family. Multidrug resistance exporter (TC 3.A.1.201) subfamily.</text>
</comment>
<feature type="domain" description="ABC transporter" evidence="10">
    <location>
        <begin position="1021"/>
        <end position="1261"/>
    </location>
</feature>